<keyword evidence="1" id="KW-1003">Cell membrane</keyword>
<dbReference type="Proteomes" id="UP001234343">
    <property type="component" value="Unassembled WGS sequence"/>
</dbReference>
<evidence type="ECO:0000313" key="7">
    <source>
        <dbReference type="EMBL" id="MDM7860795.1"/>
    </source>
</evidence>
<evidence type="ECO:0000256" key="3">
    <source>
        <dbReference type="ARBA" id="ARBA00022989"/>
    </source>
</evidence>
<organism evidence="7 8">
    <name type="scientific">Alteromonas arenosi</name>
    <dbReference type="NCBI Taxonomy" id="3055817"/>
    <lineage>
        <taxon>Bacteria</taxon>
        <taxon>Pseudomonadati</taxon>
        <taxon>Pseudomonadota</taxon>
        <taxon>Gammaproteobacteria</taxon>
        <taxon>Alteromonadales</taxon>
        <taxon>Alteromonadaceae</taxon>
        <taxon>Alteromonas/Salinimonas group</taxon>
        <taxon>Alteromonas</taxon>
    </lineage>
</organism>
<evidence type="ECO:0000256" key="5">
    <source>
        <dbReference type="SAM" id="Phobius"/>
    </source>
</evidence>
<dbReference type="Pfam" id="PF06305">
    <property type="entry name" value="LapA_dom"/>
    <property type="match status" value="1"/>
</dbReference>
<keyword evidence="8" id="KW-1185">Reference proteome</keyword>
<dbReference type="InterPro" id="IPR010445">
    <property type="entry name" value="LapA_dom"/>
</dbReference>
<feature type="transmembrane region" description="Helical" evidence="5">
    <location>
        <begin position="45"/>
        <end position="67"/>
    </location>
</feature>
<gene>
    <name evidence="7" type="ORF">QTP81_09310</name>
</gene>
<sequence>MKGLIIVILVIVLLCLFIFVGAQNSQLVTVNFVIAQATLQLSTLMAIVLTIGVALGVSFVLSSWLALRVKLGLTKQKLKKLQGE</sequence>
<dbReference type="EMBL" id="JAUCBP010000007">
    <property type="protein sequence ID" value="MDM7860795.1"/>
    <property type="molecule type" value="Genomic_DNA"/>
</dbReference>
<accession>A0ABT7SX89</accession>
<name>A0ABT7SX89_9ALTE</name>
<evidence type="ECO:0000256" key="2">
    <source>
        <dbReference type="ARBA" id="ARBA00022692"/>
    </source>
</evidence>
<evidence type="ECO:0000259" key="6">
    <source>
        <dbReference type="Pfam" id="PF06305"/>
    </source>
</evidence>
<evidence type="ECO:0000256" key="1">
    <source>
        <dbReference type="ARBA" id="ARBA00022475"/>
    </source>
</evidence>
<feature type="domain" description="Lipopolysaccharide assembly protein A" evidence="6">
    <location>
        <begin position="23"/>
        <end position="83"/>
    </location>
</feature>
<reference evidence="7 8" key="1">
    <citation type="submission" date="2023-06" db="EMBL/GenBank/DDBJ databases">
        <title>Alteromonas sp. ASW11-36 isolated from intertidal sand.</title>
        <authorList>
            <person name="Li Y."/>
        </authorList>
    </citation>
    <scope>NUCLEOTIDE SEQUENCE [LARGE SCALE GENOMIC DNA]</scope>
    <source>
        <strain evidence="7 8">ASW11-36</strain>
    </source>
</reference>
<protein>
    <submittedName>
        <fullName evidence="7">LapA family protein</fullName>
    </submittedName>
</protein>
<evidence type="ECO:0000313" key="8">
    <source>
        <dbReference type="Proteomes" id="UP001234343"/>
    </source>
</evidence>
<keyword evidence="2 5" id="KW-0812">Transmembrane</keyword>
<proteinExistence type="predicted"/>
<dbReference type="RefSeq" id="WP_289365078.1">
    <property type="nucleotide sequence ID" value="NZ_JAUCBP010000007.1"/>
</dbReference>
<keyword evidence="4 5" id="KW-0472">Membrane</keyword>
<comment type="caution">
    <text evidence="7">The sequence shown here is derived from an EMBL/GenBank/DDBJ whole genome shotgun (WGS) entry which is preliminary data.</text>
</comment>
<evidence type="ECO:0000256" key="4">
    <source>
        <dbReference type="ARBA" id="ARBA00023136"/>
    </source>
</evidence>
<keyword evidence="3 5" id="KW-1133">Transmembrane helix</keyword>